<keyword evidence="6 8" id="KW-1133">Transmembrane helix</keyword>
<feature type="transmembrane region" description="Helical" evidence="8">
    <location>
        <begin position="53"/>
        <end position="74"/>
    </location>
</feature>
<dbReference type="AlphaFoldDB" id="A0A7M2WRT7"/>
<evidence type="ECO:0000256" key="1">
    <source>
        <dbReference type="ARBA" id="ARBA00004651"/>
    </source>
</evidence>
<dbReference type="PANTHER" id="PTHR30269">
    <property type="entry name" value="TRANSMEMBRANE PROTEIN YFCA"/>
    <property type="match status" value="1"/>
</dbReference>
<comment type="similarity">
    <text evidence="2 8">Belongs to the 4-toluene sulfonate uptake permease (TSUP) (TC 2.A.102) family.</text>
</comment>
<evidence type="ECO:0000313" key="9">
    <source>
        <dbReference type="EMBL" id="QOV88099.1"/>
    </source>
</evidence>
<gene>
    <name evidence="9" type="ORF">IPV69_17775</name>
</gene>
<dbReference type="RefSeq" id="WP_206291067.1">
    <property type="nucleotide sequence ID" value="NZ_CP063458.1"/>
</dbReference>
<dbReference type="PANTHER" id="PTHR30269:SF37">
    <property type="entry name" value="MEMBRANE TRANSPORTER PROTEIN"/>
    <property type="match status" value="1"/>
</dbReference>
<dbReference type="EMBL" id="CP063458">
    <property type="protein sequence ID" value="QOV88099.1"/>
    <property type="molecule type" value="Genomic_DNA"/>
</dbReference>
<sequence length="213" mass="23799">MLPLLVFGDLIAVWQHRKHFDWTNVRRLAAGSIVGVLLGGFLLWWFHRQQDLVVPLIKLEVGLESVILVGLHWYRTWHGLATSAAPGPVKSTATGVLAGASSTLAHAAGPIIALYLLPQRLDRRVFVGTCAIYFFLLNTAKLPAYGYSEMFSRGTLMLSLYLAPLVVGGALFGFWVNRRLNDQLFAKVVYLLTFVLGWYLIWDAGMALRNTFH</sequence>
<evidence type="ECO:0000256" key="8">
    <source>
        <dbReference type="RuleBase" id="RU363041"/>
    </source>
</evidence>
<evidence type="ECO:0000256" key="5">
    <source>
        <dbReference type="ARBA" id="ARBA00022692"/>
    </source>
</evidence>
<evidence type="ECO:0000256" key="3">
    <source>
        <dbReference type="ARBA" id="ARBA00022448"/>
    </source>
</evidence>
<dbReference type="KEGG" id="hbs:IPV69_17775"/>
<keyword evidence="10" id="KW-1185">Reference proteome</keyword>
<dbReference type="InterPro" id="IPR002781">
    <property type="entry name" value="TM_pro_TauE-like"/>
</dbReference>
<protein>
    <recommendedName>
        <fullName evidence="8">Probable membrane transporter protein</fullName>
    </recommendedName>
</protein>
<feature type="transmembrane region" description="Helical" evidence="8">
    <location>
        <begin position="94"/>
        <end position="118"/>
    </location>
</feature>
<evidence type="ECO:0000256" key="2">
    <source>
        <dbReference type="ARBA" id="ARBA00009142"/>
    </source>
</evidence>
<name>A0A7M2WRT7_9BACT</name>
<feature type="transmembrane region" description="Helical" evidence="8">
    <location>
        <begin position="188"/>
        <end position="208"/>
    </location>
</feature>
<evidence type="ECO:0000256" key="4">
    <source>
        <dbReference type="ARBA" id="ARBA00022475"/>
    </source>
</evidence>
<feature type="transmembrane region" description="Helical" evidence="8">
    <location>
        <begin position="125"/>
        <end position="144"/>
    </location>
</feature>
<keyword evidence="5 8" id="KW-0812">Transmembrane</keyword>
<proteinExistence type="inferred from homology"/>
<dbReference type="GO" id="GO:0005886">
    <property type="term" value="C:plasma membrane"/>
    <property type="evidence" value="ECO:0007669"/>
    <property type="project" value="UniProtKB-SubCell"/>
</dbReference>
<accession>A0A7M2WRT7</accession>
<dbReference type="InterPro" id="IPR052017">
    <property type="entry name" value="TSUP"/>
</dbReference>
<organism evidence="9 10">
    <name type="scientific">Humisphaera borealis</name>
    <dbReference type="NCBI Taxonomy" id="2807512"/>
    <lineage>
        <taxon>Bacteria</taxon>
        <taxon>Pseudomonadati</taxon>
        <taxon>Planctomycetota</taxon>
        <taxon>Phycisphaerae</taxon>
        <taxon>Tepidisphaerales</taxon>
        <taxon>Tepidisphaeraceae</taxon>
        <taxon>Humisphaera</taxon>
    </lineage>
</organism>
<feature type="transmembrane region" description="Helical" evidence="8">
    <location>
        <begin position="28"/>
        <end position="46"/>
    </location>
</feature>
<evidence type="ECO:0000313" key="10">
    <source>
        <dbReference type="Proteomes" id="UP000593765"/>
    </source>
</evidence>
<keyword evidence="7 8" id="KW-0472">Membrane</keyword>
<dbReference type="Pfam" id="PF01925">
    <property type="entry name" value="TauE"/>
    <property type="match status" value="1"/>
</dbReference>
<comment type="subcellular location">
    <subcellularLocation>
        <location evidence="1 8">Cell membrane</location>
        <topology evidence="1 8">Multi-pass membrane protein</topology>
    </subcellularLocation>
</comment>
<keyword evidence="3" id="KW-0813">Transport</keyword>
<dbReference type="Proteomes" id="UP000593765">
    <property type="component" value="Chromosome"/>
</dbReference>
<feature type="transmembrane region" description="Helical" evidence="8">
    <location>
        <begin position="156"/>
        <end position="176"/>
    </location>
</feature>
<reference evidence="9 10" key="1">
    <citation type="submission" date="2020-10" db="EMBL/GenBank/DDBJ databases">
        <title>Wide distribution of Phycisphaera-like planctomycetes from WD2101 soil group in peatlands and genome analysis of the first cultivated representative.</title>
        <authorList>
            <person name="Dedysh S.N."/>
            <person name="Beletsky A.V."/>
            <person name="Ivanova A."/>
            <person name="Kulichevskaya I.S."/>
            <person name="Suzina N.E."/>
            <person name="Philippov D.A."/>
            <person name="Rakitin A.L."/>
            <person name="Mardanov A.V."/>
            <person name="Ravin N.V."/>
        </authorList>
    </citation>
    <scope>NUCLEOTIDE SEQUENCE [LARGE SCALE GENOMIC DNA]</scope>
    <source>
        <strain evidence="9 10">M1803</strain>
    </source>
</reference>
<evidence type="ECO:0000256" key="7">
    <source>
        <dbReference type="ARBA" id="ARBA00023136"/>
    </source>
</evidence>
<evidence type="ECO:0000256" key="6">
    <source>
        <dbReference type="ARBA" id="ARBA00022989"/>
    </source>
</evidence>
<keyword evidence="4 8" id="KW-1003">Cell membrane</keyword>